<dbReference type="RefSeq" id="WP_190261900.1">
    <property type="nucleotide sequence ID" value="NZ_CP053923.1"/>
</dbReference>
<dbReference type="KEGG" id="dvn:HQ394_02660"/>
<keyword evidence="1" id="KW-0732">Signal</keyword>
<evidence type="ECO:0000313" key="3">
    <source>
        <dbReference type="Proteomes" id="UP000516369"/>
    </source>
</evidence>
<proteinExistence type="predicted"/>
<dbReference type="Proteomes" id="UP000516369">
    <property type="component" value="Chromosome"/>
</dbReference>
<evidence type="ECO:0000256" key="1">
    <source>
        <dbReference type="SAM" id="SignalP"/>
    </source>
</evidence>
<protein>
    <submittedName>
        <fullName evidence="2">Uncharacterized protein</fullName>
    </submittedName>
</protein>
<gene>
    <name evidence="2" type="ORF">HQ394_02660</name>
</gene>
<sequence>MIAGLLGYGIVLLARRLHSRCGFAAVLCLVALAAVASSGTAMAGTAPACLAADMASWANRSQLMVGAMMEDQIASAAPFDLRYVYIAGQFPDGGSPCASCAAACSVNGRSCSNDDGGDCGWWGCWQDSQNAPGAFARQLITMTTAGKQLPIFTYYTFLLASGVDEGKPEIAKAADAAFMRTYYDDFRFLLRQIGTAKAIVHLEPDFWGYARQVNQDPRLIAAAVASANARDCAGQPNSIAGMGHCLIQMVRTYAPAAKVGFHASAWNASLNSRSSFDVDGDARATAAFLALLGSADLVVVEADDRDAGYYQAVKGSNHWWDETNATLPNFNQMFQWVTTLTTSLQLPALWWQMPLGNMALANTDSGWHDNRLDYFFAHMPEVAHTNSFGVVYGPGATGQTTPSTDGGLLRQRTRAYVAAGRTDMCQTLAVM</sequence>
<keyword evidence="3" id="KW-1185">Reference proteome</keyword>
<name>A0A7H1MYC7_9PROT</name>
<dbReference type="AlphaFoldDB" id="A0A7H1MYC7"/>
<reference evidence="2 3" key="1">
    <citation type="submission" date="2020-05" db="EMBL/GenBank/DDBJ databases">
        <title>Complete closed genome sequence of Defluviicoccus vanus.</title>
        <authorList>
            <person name="Bessarab I."/>
            <person name="Arumugam K."/>
            <person name="Maszenan A.M."/>
            <person name="Seviour R.J."/>
            <person name="Williams R.B."/>
        </authorList>
    </citation>
    <scope>NUCLEOTIDE SEQUENCE [LARGE SCALE GENOMIC DNA]</scope>
    <source>
        <strain evidence="2 3">Ben 114</strain>
    </source>
</reference>
<feature type="chain" id="PRO_5028859797" evidence="1">
    <location>
        <begin position="44"/>
        <end position="431"/>
    </location>
</feature>
<feature type="signal peptide" evidence="1">
    <location>
        <begin position="1"/>
        <end position="43"/>
    </location>
</feature>
<evidence type="ECO:0000313" key="2">
    <source>
        <dbReference type="EMBL" id="QNT68463.1"/>
    </source>
</evidence>
<organism evidence="2 3">
    <name type="scientific">Defluviicoccus vanus</name>
    <dbReference type="NCBI Taxonomy" id="111831"/>
    <lineage>
        <taxon>Bacteria</taxon>
        <taxon>Pseudomonadati</taxon>
        <taxon>Pseudomonadota</taxon>
        <taxon>Alphaproteobacteria</taxon>
        <taxon>Rhodospirillales</taxon>
        <taxon>Rhodospirillaceae</taxon>
        <taxon>Defluviicoccus</taxon>
    </lineage>
</organism>
<accession>A0A7H1MYC7</accession>
<dbReference type="EMBL" id="CP053923">
    <property type="protein sequence ID" value="QNT68463.1"/>
    <property type="molecule type" value="Genomic_DNA"/>
</dbReference>